<sequence>MAEPHLGQPASAELPMSYATDGGRIVIHLDFDGFDFHIVAYEGYTPSLMRSTLSQLDRLGLAPLGDEDRDPEILECGGVRIYLAPRRPVNNIAEFLESITPEEAREISPFQRSYYKPLEVVA</sequence>
<organism evidence="1 2">
    <name type="scientific">Streptomyces phage Aaronocolus</name>
    <dbReference type="NCBI Taxonomy" id="1690426"/>
    <lineage>
        <taxon>Viruses</taxon>
        <taxon>Duplodnaviria</taxon>
        <taxon>Heunggongvirae</taxon>
        <taxon>Uroviricota</taxon>
        <taxon>Caudoviricetes</taxon>
        <taxon>Arquatrovirinae</taxon>
        <taxon>Likavirus</taxon>
        <taxon>Likavirus aaronocolus</taxon>
    </lineage>
</organism>
<dbReference type="Proteomes" id="UP000230189">
    <property type="component" value="Segment"/>
</dbReference>
<reference evidence="1 2" key="1">
    <citation type="submission" date="2015-06" db="EMBL/GenBank/DDBJ databases">
        <authorList>
            <person name="Bond A.M."/>
            <person name="Lara A."/>
            <person name="Barnett S.E."/>
            <person name="Bhuiyan S."/>
            <person name="Layton S.R."/>
            <person name="Donegan-Quick R."/>
            <person name="Benjamin R.C."/>
            <person name="Hughes L.E."/>
            <person name="Bradley K.W."/>
            <person name="Asai D.J."/>
            <person name="Bowman C.A."/>
            <person name="Russell D.A."/>
            <person name="Pope W.H."/>
            <person name="Jacobs-Sera D."/>
            <person name="Hendrix R.W."/>
            <person name="Hatfull G.F."/>
        </authorList>
    </citation>
    <scope>NUCLEOTIDE SEQUENCE [LARGE SCALE GENOMIC DNA]</scope>
</reference>
<dbReference type="EMBL" id="KT124227">
    <property type="protein sequence ID" value="AKY03412.1"/>
    <property type="molecule type" value="Genomic_DNA"/>
</dbReference>
<protein>
    <submittedName>
        <fullName evidence="1">Uncharacterized protein</fullName>
    </submittedName>
</protein>
<gene>
    <name evidence="1" type="ORF">SEA_AARONOCOLUS_30</name>
</gene>
<proteinExistence type="predicted"/>
<accession>A0A0K1Y8K0</accession>
<evidence type="ECO:0000313" key="1">
    <source>
        <dbReference type="EMBL" id="AKY03412.1"/>
    </source>
</evidence>
<keyword evidence="2" id="KW-1185">Reference proteome</keyword>
<name>A0A0K1Y8K0_9CAUD</name>
<evidence type="ECO:0000313" key="2">
    <source>
        <dbReference type="Proteomes" id="UP000230189"/>
    </source>
</evidence>